<comment type="function">
    <text evidence="6 7">Recruits TFIIH to the initiation complex and stimulates the RNA polymerase II C-terminal domain kinase and DNA-dependent ATPase activities of TFIIH. Both TFIIH and TFIIE are required for promoter clearance by RNA polymerase.</text>
</comment>
<proteinExistence type="inferred from homology"/>
<comment type="subunit">
    <text evidence="7">Tetramer of two alpha and two beta chains.</text>
</comment>
<evidence type="ECO:0000256" key="3">
    <source>
        <dbReference type="ARBA" id="ARBA00023125"/>
    </source>
</evidence>
<dbReference type="PIRSF" id="PIRSF016398">
    <property type="entry name" value="TFIIE-beta"/>
    <property type="match status" value="1"/>
</dbReference>
<dbReference type="GO" id="GO:0003677">
    <property type="term" value="F:DNA binding"/>
    <property type="evidence" value="ECO:0007669"/>
    <property type="project" value="UniProtKB-UniRule"/>
</dbReference>
<evidence type="ECO:0000256" key="2">
    <source>
        <dbReference type="ARBA" id="ARBA00023015"/>
    </source>
</evidence>
<dbReference type="EMBL" id="ML991773">
    <property type="protein sequence ID" value="KAF2239237.1"/>
    <property type="molecule type" value="Genomic_DNA"/>
</dbReference>
<dbReference type="InterPro" id="IPR003166">
    <property type="entry name" value="TFIIE_bsu_DNA-bd"/>
</dbReference>
<evidence type="ECO:0000256" key="4">
    <source>
        <dbReference type="ARBA" id="ARBA00023163"/>
    </source>
</evidence>
<feature type="region of interest" description="Disordered" evidence="8">
    <location>
        <begin position="1"/>
        <end position="44"/>
    </location>
</feature>
<feature type="compositionally biased region" description="Low complexity" evidence="8">
    <location>
        <begin position="9"/>
        <end position="22"/>
    </location>
</feature>
<evidence type="ECO:0000313" key="10">
    <source>
        <dbReference type="EMBL" id="KAF2239237.1"/>
    </source>
</evidence>
<evidence type="ECO:0000256" key="5">
    <source>
        <dbReference type="ARBA" id="ARBA00023242"/>
    </source>
</evidence>
<evidence type="ECO:0000313" key="11">
    <source>
        <dbReference type="Proteomes" id="UP000800092"/>
    </source>
</evidence>
<protein>
    <recommendedName>
        <fullName evidence="7">Transcription initiation factor IIE subunit beta</fullName>
    </recommendedName>
</protein>
<keyword evidence="5 7" id="KW-0539">Nucleus</keyword>
<evidence type="ECO:0000256" key="8">
    <source>
        <dbReference type="SAM" id="MobiDB-lite"/>
    </source>
</evidence>
<keyword evidence="11" id="KW-1185">Reference proteome</keyword>
<comment type="subcellular location">
    <subcellularLocation>
        <location evidence="1 7">Nucleus</location>
    </subcellularLocation>
</comment>
<keyword evidence="10" id="KW-0648">Protein biosynthesis</keyword>
<feature type="domain" description="TFIIE beta" evidence="9">
    <location>
        <begin position="38"/>
        <end position="124"/>
    </location>
</feature>
<dbReference type="InterPro" id="IPR016656">
    <property type="entry name" value="TFIIE-bsu"/>
</dbReference>
<evidence type="ECO:0000256" key="6">
    <source>
        <dbReference type="ARBA" id="ARBA00025581"/>
    </source>
</evidence>
<evidence type="ECO:0000259" key="9">
    <source>
        <dbReference type="PROSITE" id="PS51351"/>
    </source>
</evidence>
<dbReference type="GO" id="GO:0006367">
    <property type="term" value="P:transcription initiation at RNA polymerase II promoter"/>
    <property type="evidence" value="ECO:0007669"/>
    <property type="project" value="UniProtKB-UniRule"/>
</dbReference>
<keyword evidence="10" id="KW-0396">Initiation factor</keyword>
<comment type="similarity">
    <text evidence="7">Belongs to the TFIIE beta subunit family.</text>
</comment>
<keyword evidence="4 7" id="KW-0804">Transcription</keyword>
<reference evidence="10" key="1">
    <citation type="journal article" date="2020" name="Stud. Mycol.">
        <title>101 Dothideomycetes genomes: a test case for predicting lifestyles and emergence of pathogens.</title>
        <authorList>
            <person name="Haridas S."/>
            <person name="Albert R."/>
            <person name="Binder M."/>
            <person name="Bloem J."/>
            <person name="Labutti K."/>
            <person name="Salamov A."/>
            <person name="Andreopoulos B."/>
            <person name="Baker S."/>
            <person name="Barry K."/>
            <person name="Bills G."/>
            <person name="Bluhm B."/>
            <person name="Cannon C."/>
            <person name="Castanera R."/>
            <person name="Culley D."/>
            <person name="Daum C."/>
            <person name="Ezra D."/>
            <person name="Gonzalez J."/>
            <person name="Henrissat B."/>
            <person name="Kuo A."/>
            <person name="Liang C."/>
            <person name="Lipzen A."/>
            <person name="Lutzoni F."/>
            <person name="Magnuson J."/>
            <person name="Mondo S."/>
            <person name="Nolan M."/>
            <person name="Ohm R."/>
            <person name="Pangilinan J."/>
            <person name="Park H.-J."/>
            <person name="Ramirez L."/>
            <person name="Alfaro M."/>
            <person name="Sun H."/>
            <person name="Tritt A."/>
            <person name="Yoshinaga Y."/>
            <person name="Zwiers L.-H."/>
            <person name="Turgeon B."/>
            <person name="Goodwin S."/>
            <person name="Spatafora J."/>
            <person name="Crous P."/>
            <person name="Grigoriev I."/>
        </authorList>
    </citation>
    <scope>NUCLEOTIDE SEQUENCE</scope>
    <source>
        <strain evidence="10">Tuck. ex Michener</strain>
    </source>
</reference>
<dbReference type="OrthoDB" id="5323195at2759"/>
<dbReference type="PANTHER" id="PTHR12716:SF8">
    <property type="entry name" value="TRANSCRIPTION INITIATION FACTOR IIE SUBUNIT BETA"/>
    <property type="match status" value="1"/>
</dbReference>
<dbReference type="Proteomes" id="UP000800092">
    <property type="component" value="Unassembled WGS sequence"/>
</dbReference>
<dbReference type="PROSITE" id="PS51351">
    <property type="entry name" value="TFIIE_BETA_C"/>
    <property type="match status" value="1"/>
</dbReference>
<dbReference type="Pfam" id="PF02186">
    <property type="entry name" value="TFIIE_beta"/>
    <property type="match status" value="1"/>
</dbReference>
<evidence type="ECO:0000256" key="1">
    <source>
        <dbReference type="ARBA" id="ARBA00004123"/>
    </source>
</evidence>
<feature type="compositionally biased region" description="Basic residues" evidence="8">
    <location>
        <begin position="234"/>
        <end position="244"/>
    </location>
</feature>
<gene>
    <name evidence="10" type="ORF">EV356DRAFT_502233</name>
</gene>
<dbReference type="GO" id="GO:0003743">
    <property type="term" value="F:translation initiation factor activity"/>
    <property type="evidence" value="ECO:0007669"/>
    <property type="project" value="UniProtKB-KW"/>
</dbReference>
<keyword evidence="3 7" id="KW-0238">DNA-binding</keyword>
<dbReference type="InterPro" id="IPR040501">
    <property type="entry name" value="TFA2_Winged_2"/>
</dbReference>
<keyword evidence="2 7" id="KW-0805">Transcription regulation</keyword>
<dbReference type="GO" id="GO:0001097">
    <property type="term" value="F:TFIIH-class transcription factor complex binding"/>
    <property type="evidence" value="ECO:0007669"/>
    <property type="project" value="TreeGrafter"/>
</dbReference>
<organism evidence="10 11">
    <name type="scientific">Viridothelium virens</name>
    <name type="common">Speckled blister lichen</name>
    <name type="synonym">Trypethelium virens</name>
    <dbReference type="NCBI Taxonomy" id="1048519"/>
    <lineage>
        <taxon>Eukaryota</taxon>
        <taxon>Fungi</taxon>
        <taxon>Dikarya</taxon>
        <taxon>Ascomycota</taxon>
        <taxon>Pezizomycotina</taxon>
        <taxon>Dothideomycetes</taxon>
        <taxon>Dothideomycetes incertae sedis</taxon>
        <taxon>Trypetheliales</taxon>
        <taxon>Trypetheliaceae</taxon>
        <taxon>Viridothelium</taxon>
    </lineage>
</organism>
<feature type="region of interest" description="Disordered" evidence="8">
    <location>
        <begin position="217"/>
        <end position="267"/>
    </location>
</feature>
<dbReference type="GO" id="GO:0005673">
    <property type="term" value="C:transcription factor TFIIE complex"/>
    <property type="evidence" value="ECO:0007669"/>
    <property type="project" value="UniProtKB-UniRule"/>
</dbReference>
<accession>A0A6A6HMJ1</accession>
<sequence length="267" mass="29948">MATRIKTEPATSSPIPSSAPSSQNDLKRKRPDPPPTTYAQTADPANGGNVMALAVYAVKYLKEKEKALTFDDIYRFLSVPPQLNTDSVRRDLRNHLKTNPRVDYIPKGFDGKGAFTYRPLHPVHSADELKGYLQARPTAQGISVKELKEGWSAVPTAIDELEAKGELLVTRNKKDGAPKHVWPDDPSLAQHVEQEFRQLWHKMELPPNVSEMRAELERAGLTPTSQIKQPVAQKKQKEKKKRAPRSGGRTTNVHMTAVLKDYSNRKK</sequence>
<dbReference type="Pfam" id="PF18121">
    <property type="entry name" value="TFA2_Winged_2"/>
    <property type="match status" value="1"/>
</dbReference>
<dbReference type="PANTHER" id="PTHR12716">
    <property type="entry name" value="TRANSCRIPTION INITIATION FACTOR IIE, BETA SUBUNIT"/>
    <property type="match status" value="1"/>
</dbReference>
<dbReference type="AlphaFoldDB" id="A0A6A6HMJ1"/>
<name>A0A6A6HMJ1_VIRVR</name>
<evidence type="ECO:0000256" key="7">
    <source>
        <dbReference type="PIRNR" id="PIRNR016398"/>
    </source>
</evidence>